<dbReference type="GO" id="GO:0030170">
    <property type="term" value="F:pyridoxal phosphate binding"/>
    <property type="evidence" value="ECO:0007669"/>
    <property type="project" value="InterPro"/>
</dbReference>
<evidence type="ECO:0000259" key="1">
    <source>
        <dbReference type="PROSITE" id="PS51340"/>
    </source>
</evidence>
<gene>
    <name evidence="2" type="ORF">S01H1_52297</name>
</gene>
<dbReference type="PANTHER" id="PTHR36930">
    <property type="entry name" value="METAL-SULFUR CLUSTER BIOSYNTHESIS PROTEINS YUAD-RELATED"/>
    <property type="match status" value="1"/>
</dbReference>
<evidence type="ECO:0000313" key="2">
    <source>
        <dbReference type="EMBL" id="GAG15379.1"/>
    </source>
</evidence>
<feature type="domain" description="MOSC" evidence="1">
    <location>
        <begin position="22"/>
        <end position="108"/>
    </location>
</feature>
<feature type="non-terminal residue" evidence="2">
    <location>
        <position position="108"/>
    </location>
</feature>
<dbReference type="EMBL" id="BARS01033800">
    <property type="protein sequence ID" value="GAG15379.1"/>
    <property type="molecule type" value="Genomic_DNA"/>
</dbReference>
<proteinExistence type="predicted"/>
<dbReference type="GO" id="GO:0030151">
    <property type="term" value="F:molybdenum ion binding"/>
    <property type="evidence" value="ECO:0007669"/>
    <property type="project" value="InterPro"/>
</dbReference>
<dbReference type="InterPro" id="IPR011037">
    <property type="entry name" value="Pyrv_Knase-like_insert_dom_sf"/>
</dbReference>
<organism evidence="2">
    <name type="scientific">marine sediment metagenome</name>
    <dbReference type="NCBI Taxonomy" id="412755"/>
    <lineage>
        <taxon>unclassified sequences</taxon>
        <taxon>metagenomes</taxon>
        <taxon>ecological metagenomes</taxon>
    </lineage>
</organism>
<dbReference type="SUPFAM" id="SSF50800">
    <property type="entry name" value="PK beta-barrel domain-like"/>
    <property type="match status" value="1"/>
</dbReference>
<protein>
    <recommendedName>
        <fullName evidence="1">MOSC domain-containing protein</fullName>
    </recommendedName>
</protein>
<dbReference type="InterPro" id="IPR005302">
    <property type="entry name" value="MoCF_Sase_C"/>
</dbReference>
<dbReference type="PROSITE" id="PS51340">
    <property type="entry name" value="MOSC"/>
    <property type="match status" value="1"/>
</dbReference>
<dbReference type="Gene3D" id="2.40.33.20">
    <property type="entry name" value="PK beta-barrel domain-like"/>
    <property type="match status" value="1"/>
</dbReference>
<accession>X0VB96</accession>
<dbReference type="InterPro" id="IPR052716">
    <property type="entry name" value="MOSC_domain"/>
</dbReference>
<dbReference type="PANTHER" id="PTHR36930:SF1">
    <property type="entry name" value="MOSC DOMAIN-CONTAINING PROTEIN"/>
    <property type="match status" value="1"/>
</dbReference>
<dbReference type="AlphaFoldDB" id="X0VB96"/>
<name>X0VB96_9ZZZZ</name>
<reference evidence="2" key="1">
    <citation type="journal article" date="2014" name="Front. Microbiol.">
        <title>High frequency of phylogenetically diverse reductive dehalogenase-homologous genes in deep subseafloor sedimentary metagenomes.</title>
        <authorList>
            <person name="Kawai M."/>
            <person name="Futagami T."/>
            <person name="Toyoda A."/>
            <person name="Takaki Y."/>
            <person name="Nishi S."/>
            <person name="Hori S."/>
            <person name="Arai W."/>
            <person name="Tsubouchi T."/>
            <person name="Morono Y."/>
            <person name="Uchiyama I."/>
            <person name="Ito T."/>
            <person name="Fujiyama A."/>
            <person name="Inagaki F."/>
            <person name="Takami H."/>
        </authorList>
    </citation>
    <scope>NUCLEOTIDE SEQUENCE</scope>
    <source>
        <strain evidence="2">Expedition CK06-06</strain>
    </source>
</reference>
<comment type="caution">
    <text evidence="2">The sequence shown here is derived from an EMBL/GenBank/DDBJ whole genome shotgun (WGS) entry which is preliminary data.</text>
</comment>
<dbReference type="Pfam" id="PF03473">
    <property type="entry name" value="MOSC"/>
    <property type="match status" value="1"/>
</dbReference>
<dbReference type="GO" id="GO:0003824">
    <property type="term" value="F:catalytic activity"/>
    <property type="evidence" value="ECO:0007669"/>
    <property type="project" value="InterPro"/>
</dbReference>
<sequence length="108" mass="11440">MATIKGRIKAISVSKEKGTQKVNVSEAELKTDFGIIGDAHAGSTHRQVSLLAVESIEKMVAKGAKVSPGNFAENITTEGIDLLLLEVGSKLKLGESAELEITQFGKQC</sequence>